<evidence type="ECO:0000313" key="9">
    <source>
        <dbReference type="EMBL" id="MPM08071.1"/>
    </source>
</evidence>
<keyword evidence="3" id="KW-0963">Cytoplasm</keyword>
<dbReference type="Gene3D" id="3.90.226.10">
    <property type="entry name" value="2-enoyl-CoA Hydratase, Chain A, domain 1"/>
    <property type="match status" value="1"/>
</dbReference>
<comment type="catalytic activity">
    <reaction evidence="7">
        <text>Hydrolysis of proteins to small peptides in the presence of ATP and magnesium. alpha-casein is the usual test substrate. In the absence of ATP, only oligopeptides shorter than five residues are hydrolyzed (such as succinyl-Leu-Tyr-|-NHMec, and Leu-Tyr-Leu-|-Tyr-Trp, in which cleavage of the -Tyr-|-Leu- and -Tyr-|-Trp bonds also occurs).</text>
        <dbReference type="EC" id="3.4.21.92"/>
    </reaction>
</comment>
<dbReference type="InterPro" id="IPR033135">
    <property type="entry name" value="ClpP_His_AS"/>
</dbReference>
<dbReference type="GO" id="GO:0051117">
    <property type="term" value="F:ATPase binding"/>
    <property type="evidence" value="ECO:0007669"/>
    <property type="project" value="TreeGrafter"/>
</dbReference>
<keyword evidence="8" id="KW-0472">Membrane</keyword>
<keyword evidence="8" id="KW-0812">Transmembrane</keyword>
<dbReference type="GO" id="GO:0009368">
    <property type="term" value="C:endopeptidase Clp complex"/>
    <property type="evidence" value="ECO:0007669"/>
    <property type="project" value="TreeGrafter"/>
</dbReference>
<protein>
    <recommendedName>
        <fullName evidence="2">endopeptidase Clp</fullName>
        <ecNumber evidence="2">3.4.21.92</ecNumber>
    </recommendedName>
</protein>
<dbReference type="GO" id="GO:0004252">
    <property type="term" value="F:serine-type endopeptidase activity"/>
    <property type="evidence" value="ECO:0007669"/>
    <property type="project" value="UniProtKB-EC"/>
</dbReference>
<comment type="caution">
    <text evidence="9">The sequence shown here is derived from an EMBL/GenBank/DDBJ whole genome shotgun (WGS) entry which is preliminary data.</text>
</comment>
<dbReference type="HAMAP" id="MF_00444">
    <property type="entry name" value="ClpP"/>
    <property type="match status" value="1"/>
</dbReference>
<keyword evidence="8" id="KW-1133">Transmembrane helix</keyword>
<dbReference type="InterPro" id="IPR023562">
    <property type="entry name" value="ClpP/TepA"/>
</dbReference>
<dbReference type="InterPro" id="IPR029045">
    <property type="entry name" value="ClpP/crotonase-like_dom_sf"/>
</dbReference>
<name>A0A644WWT9_9ZZZZ</name>
<feature type="transmembrane region" description="Helical" evidence="8">
    <location>
        <begin position="125"/>
        <end position="144"/>
    </location>
</feature>
<dbReference type="EC" id="3.4.21.92" evidence="2"/>
<comment type="similarity">
    <text evidence="1">Belongs to the peptidase S14 family.</text>
</comment>
<reference evidence="9" key="1">
    <citation type="submission" date="2019-08" db="EMBL/GenBank/DDBJ databases">
        <authorList>
            <person name="Kucharzyk K."/>
            <person name="Murdoch R.W."/>
            <person name="Higgins S."/>
            <person name="Loffler F."/>
        </authorList>
    </citation>
    <scope>NUCLEOTIDE SEQUENCE</scope>
</reference>
<evidence type="ECO:0000256" key="4">
    <source>
        <dbReference type="ARBA" id="ARBA00022670"/>
    </source>
</evidence>
<dbReference type="EMBL" id="VSSQ01001408">
    <property type="protein sequence ID" value="MPM08071.1"/>
    <property type="molecule type" value="Genomic_DNA"/>
</dbReference>
<evidence type="ECO:0000256" key="2">
    <source>
        <dbReference type="ARBA" id="ARBA00013230"/>
    </source>
</evidence>
<evidence type="ECO:0000256" key="6">
    <source>
        <dbReference type="ARBA" id="ARBA00022825"/>
    </source>
</evidence>
<keyword evidence="5 9" id="KW-0378">Hydrolase</keyword>
<dbReference type="InterPro" id="IPR001907">
    <property type="entry name" value="ClpP"/>
</dbReference>
<keyword evidence="6" id="KW-0720">Serine protease</keyword>
<evidence type="ECO:0000256" key="3">
    <source>
        <dbReference type="ARBA" id="ARBA00022490"/>
    </source>
</evidence>
<gene>
    <name evidence="9" type="primary">clpP_28</name>
    <name evidence="9" type="ORF">SDC9_54383</name>
</gene>
<evidence type="ECO:0000256" key="7">
    <source>
        <dbReference type="ARBA" id="ARBA00034021"/>
    </source>
</evidence>
<sequence length="233" mass="25908">MLYNERQGFAYTSQTHLPFQGRSYPVYLDRLLFKTIKKGRSMPQQEEEKKPAVQDPQIQEKLLKTRSILLSGEINKESAEAVIKQLLVLEGESNEPIKIFINSPGGDVDAGYAIYDMARFVTAPVTMIGMGLVASAASLVLLAVPAERRLALPNSTYLIHQPMSGMRGVATDIEIHAQHLEKLRLKLDALIASETGKSAEEVRLDTERDHWLSAEEAKAYGLVSRIVSSRSEL</sequence>
<organism evidence="9">
    <name type="scientific">bioreactor metagenome</name>
    <dbReference type="NCBI Taxonomy" id="1076179"/>
    <lineage>
        <taxon>unclassified sequences</taxon>
        <taxon>metagenomes</taxon>
        <taxon>ecological metagenomes</taxon>
    </lineage>
</organism>
<evidence type="ECO:0000256" key="8">
    <source>
        <dbReference type="SAM" id="Phobius"/>
    </source>
</evidence>
<dbReference type="PANTHER" id="PTHR10381">
    <property type="entry name" value="ATP-DEPENDENT CLP PROTEASE PROTEOLYTIC SUBUNIT"/>
    <property type="match status" value="1"/>
</dbReference>
<dbReference type="PROSITE" id="PS00382">
    <property type="entry name" value="CLP_PROTEASE_HIS"/>
    <property type="match status" value="1"/>
</dbReference>
<accession>A0A644WWT9</accession>
<dbReference type="CDD" id="cd07017">
    <property type="entry name" value="S14_ClpP_2"/>
    <property type="match status" value="1"/>
</dbReference>
<dbReference type="SUPFAM" id="SSF52096">
    <property type="entry name" value="ClpP/crotonase"/>
    <property type="match status" value="1"/>
</dbReference>
<evidence type="ECO:0000256" key="5">
    <source>
        <dbReference type="ARBA" id="ARBA00022801"/>
    </source>
</evidence>
<dbReference type="PANTHER" id="PTHR10381:SF70">
    <property type="entry name" value="ATP-DEPENDENT CLP PROTEASE PROTEOLYTIC SUBUNIT"/>
    <property type="match status" value="1"/>
</dbReference>
<dbReference type="NCBIfam" id="NF009205">
    <property type="entry name" value="PRK12553.1"/>
    <property type="match status" value="1"/>
</dbReference>
<dbReference type="GO" id="GO:0006515">
    <property type="term" value="P:protein quality control for misfolded or incompletely synthesized proteins"/>
    <property type="evidence" value="ECO:0007669"/>
    <property type="project" value="TreeGrafter"/>
</dbReference>
<dbReference type="GO" id="GO:0004176">
    <property type="term" value="F:ATP-dependent peptidase activity"/>
    <property type="evidence" value="ECO:0007669"/>
    <property type="project" value="InterPro"/>
</dbReference>
<proteinExistence type="inferred from homology"/>
<dbReference type="NCBIfam" id="NF011089">
    <property type="entry name" value="PRK14512.1"/>
    <property type="match status" value="1"/>
</dbReference>
<dbReference type="PRINTS" id="PR00127">
    <property type="entry name" value="CLPPROTEASEP"/>
</dbReference>
<keyword evidence="4 9" id="KW-0645">Protease</keyword>
<dbReference type="Pfam" id="PF00574">
    <property type="entry name" value="CLP_protease"/>
    <property type="match status" value="1"/>
</dbReference>
<evidence type="ECO:0000256" key="1">
    <source>
        <dbReference type="ARBA" id="ARBA00007039"/>
    </source>
</evidence>
<dbReference type="AlphaFoldDB" id="A0A644WWT9"/>